<dbReference type="InterPro" id="IPR058703">
    <property type="entry name" value="PIN-containing"/>
</dbReference>
<protein>
    <submittedName>
        <fullName evidence="1">Uncharacterized protein</fullName>
    </submittedName>
</protein>
<name>A0A1G7JPU4_9EURY</name>
<dbReference type="RefSeq" id="WP_149797921.1">
    <property type="nucleotide sequence ID" value="NZ_FNBO01000003.1"/>
</dbReference>
<reference evidence="1 2" key="1">
    <citation type="submission" date="2016-10" db="EMBL/GenBank/DDBJ databases">
        <authorList>
            <person name="Varghese N."/>
            <person name="Submissions S."/>
        </authorList>
    </citation>
    <scope>NUCLEOTIDE SEQUENCE [LARGE SCALE GENOMIC DNA]</scope>
    <source>
        <strain evidence="1 2">CGMCC 1.3527</strain>
    </source>
</reference>
<dbReference type="Proteomes" id="UP000324020">
    <property type="component" value="Unassembled WGS sequence"/>
</dbReference>
<sequence length="179" mass="19301">MADEDLPFDDADGAVTWIADSGLFIACGRQQNNKYTALERFARGNDITFVIPRRVYDELGGAPDRSTPGQTPIRSAIDAGWVAVADEPDYTDGTVSRVMDGVRSYIAASSNRDEDRIEKADTALGAVAVERLSDGDVEFIAVVTTDTDAGEGVVTALTANGFEDRVQFKDGFELLDEIV</sequence>
<dbReference type="Pfam" id="PF26425">
    <property type="entry name" value="PIN_halo"/>
    <property type="match status" value="1"/>
</dbReference>
<keyword evidence="2" id="KW-1185">Reference proteome</keyword>
<dbReference type="EMBL" id="FNBO01000003">
    <property type="protein sequence ID" value="SDF26978.1"/>
    <property type="molecule type" value="Genomic_DNA"/>
</dbReference>
<gene>
    <name evidence="1" type="ORF">SAMN04488067_10346</name>
</gene>
<evidence type="ECO:0000313" key="1">
    <source>
        <dbReference type="EMBL" id="SDF26978.1"/>
    </source>
</evidence>
<dbReference type="OrthoDB" id="198445at2157"/>
<accession>A0A1G7JPU4</accession>
<evidence type="ECO:0000313" key="2">
    <source>
        <dbReference type="Proteomes" id="UP000324020"/>
    </source>
</evidence>
<organism evidence="1 2">
    <name type="scientific">Halorubrum xinjiangense</name>
    <dbReference type="NCBI Taxonomy" id="261291"/>
    <lineage>
        <taxon>Archaea</taxon>
        <taxon>Methanobacteriati</taxon>
        <taxon>Methanobacteriota</taxon>
        <taxon>Stenosarchaea group</taxon>
        <taxon>Halobacteria</taxon>
        <taxon>Halobacteriales</taxon>
        <taxon>Haloferacaceae</taxon>
        <taxon>Halorubrum</taxon>
    </lineage>
</organism>
<dbReference type="AlphaFoldDB" id="A0A1G7JPU4"/>
<proteinExistence type="predicted"/>